<comment type="caution">
    <text evidence="2">The sequence shown here is derived from an EMBL/GenBank/DDBJ whole genome shotgun (WGS) entry which is preliminary data.</text>
</comment>
<dbReference type="AlphaFoldDB" id="A0A9D1JBK5"/>
<accession>A0A9D1JBK5</accession>
<reference evidence="2" key="2">
    <citation type="journal article" date="2021" name="PeerJ">
        <title>Extensive microbial diversity within the chicken gut microbiome revealed by metagenomics and culture.</title>
        <authorList>
            <person name="Gilroy R."/>
            <person name="Ravi A."/>
            <person name="Getino M."/>
            <person name="Pursley I."/>
            <person name="Horton D.L."/>
            <person name="Alikhan N.F."/>
            <person name="Baker D."/>
            <person name="Gharbi K."/>
            <person name="Hall N."/>
            <person name="Watson M."/>
            <person name="Adriaenssens E.M."/>
            <person name="Foster-Nyarko E."/>
            <person name="Jarju S."/>
            <person name="Secka A."/>
            <person name="Antonio M."/>
            <person name="Oren A."/>
            <person name="Chaudhuri R.R."/>
            <person name="La Ragione R."/>
            <person name="Hildebrand F."/>
            <person name="Pallen M.J."/>
        </authorList>
    </citation>
    <scope>NUCLEOTIDE SEQUENCE</scope>
    <source>
        <strain evidence="2">ChiSjej5B23-6657</strain>
    </source>
</reference>
<evidence type="ECO:0000256" key="1">
    <source>
        <dbReference type="SAM" id="MobiDB-lite"/>
    </source>
</evidence>
<organism evidence="2 3">
    <name type="scientific">Candidatus Pullilachnospira gallistercoris</name>
    <dbReference type="NCBI Taxonomy" id="2840911"/>
    <lineage>
        <taxon>Bacteria</taxon>
        <taxon>Bacillati</taxon>
        <taxon>Bacillota</taxon>
        <taxon>Clostridia</taxon>
        <taxon>Lachnospirales</taxon>
        <taxon>Lachnospiraceae</taxon>
        <taxon>Lachnospiraceae incertae sedis</taxon>
        <taxon>Candidatus Pullilachnospira</taxon>
    </lineage>
</organism>
<name>A0A9D1JBK5_9FIRM</name>
<dbReference type="Proteomes" id="UP000823912">
    <property type="component" value="Unassembled WGS sequence"/>
</dbReference>
<reference evidence="2" key="1">
    <citation type="submission" date="2020-10" db="EMBL/GenBank/DDBJ databases">
        <authorList>
            <person name="Gilroy R."/>
        </authorList>
    </citation>
    <scope>NUCLEOTIDE SEQUENCE</scope>
    <source>
        <strain evidence="2">ChiSjej5B23-6657</strain>
    </source>
</reference>
<protein>
    <submittedName>
        <fullName evidence="2">DUF58 domain-containing protein</fullName>
    </submittedName>
</protein>
<dbReference type="PANTHER" id="PTHR34351">
    <property type="entry name" value="SLR1927 PROTEIN-RELATED"/>
    <property type="match status" value="1"/>
</dbReference>
<feature type="compositionally biased region" description="Low complexity" evidence="1">
    <location>
        <begin position="378"/>
        <end position="395"/>
    </location>
</feature>
<dbReference type="EMBL" id="DVHM01000188">
    <property type="protein sequence ID" value="HIR71821.1"/>
    <property type="molecule type" value="Genomic_DNA"/>
</dbReference>
<evidence type="ECO:0000313" key="3">
    <source>
        <dbReference type="Proteomes" id="UP000823912"/>
    </source>
</evidence>
<evidence type="ECO:0000313" key="2">
    <source>
        <dbReference type="EMBL" id="HIR71821.1"/>
    </source>
</evidence>
<gene>
    <name evidence="2" type="ORF">IAA55_11165</name>
</gene>
<sequence>MRLLLIFLAGAAVFYLQRLLYKRIWDRGLDVRVRFGDAFVYEGETTEITEEIVNDKGFPLPALEIRFALDRNLSYLRESAENASLSDKNYRRDVFSLFSRQKKIRTFALACEKRGYYRIDEAELVGYDYFFQKKYYDTRTQHTAIYVYPHLADVRRIRNVCLAITGMRPVRNPLYQDPFAFAGIRSYDRSDPMNRINWKASAKSGEWMVNQFDATTDFSVRCLLDTADDYILTSPHLVEESISIAAALAAELLAGRTDVDILGNGEYLEPAEGLSERTADAAGKLAPRQLEISLRGGSGGLQEMYRRLACIETGHVCCDMAELLAAETDRIRPDCLYVLISKNYDAKMREAAWALAEAGARLLWIRPVDAGETARANGEAVRGTGEAAEGTGEAAKGVSGSGTGDVAGTKAGFRLMDWEVEP</sequence>
<feature type="region of interest" description="Disordered" evidence="1">
    <location>
        <begin position="375"/>
        <end position="403"/>
    </location>
</feature>
<proteinExistence type="predicted"/>
<dbReference type="PANTHER" id="PTHR34351:SF2">
    <property type="entry name" value="DUF58 DOMAIN-CONTAINING PROTEIN"/>
    <property type="match status" value="1"/>
</dbReference>